<evidence type="ECO:0000256" key="7">
    <source>
        <dbReference type="ARBA" id="ARBA00022842"/>
    </source>
</evidence>
<dbReference type="GO" id="GO:0015940">
    <property type="term" value="P:pantothenate biosynthetic process"/>
    <property type="evidence" value="ECO:0007669"/>
    <property type="project" value="UniProtKB-UniRule"/>
</dbReference>
<evidence type="ECO:0000256" key="5">
    <source>
        <dbReference type="ARBA" id="ARBA00022679"/>
    </source>
</evidence>
<comment type="function">
    <text evidence="8 9">Catalyzes the reversible reaction in which hydroxymethyl group from 5,10-methylenetetrahydrofolate is transferred onto alpha-ketoisovalerate to form ketopantoate.</text>
</comment>
<dbReference type="GO" id="GO:0008168">
    <property type="term" value="F:methyltransferase activity"/>
    <property type="evidence" value="ECO:0007669"/>
    <property type="project" value="UniProtKB-KW"/>
</dbReference>
<keyword evidence="5 9" id="KW-0808">Transferase</keyword>
<dbReference type="NCBIfam" id="NF001452">
    <property type="entry name" value="PRK00311.1"/>
    <property type="match status" value="1"/>
</dbReference>
<dbReference type="PIRSF" id="PIRSF000388">
    <property type="entry name" value="Pantoate_hydroxy_MeTrfase"/>
    <property type="match status" value="1"/>
</dbReference>
<dbReference type="UniPathway" id="UPA00028">
    <property type="reaction ID" value="UER00003"/>
</dbReference>
<dbReference type="GO" id="GO:0000287">
    <property type="term" value="F:magnesium ion binding"/>
    <property type="evidence" value="ECO:0007669"/>
    <property type="project" value="TreeGrafter"/>
</dbReference>
<dbReference type="NCBIfam" id="TIGR00222">
    <property type="entry name" value="panB"/>
    <property type="match status" value="1"/>
</dbReference>
<comment type="catalytic activity">
    <reaction evidence="9">
        <text>(6R)-5,10-methylene-5,6,7,8-tetrahydrofolate + 3-methyl-2-oxobutanoate + H2O = 2-dehydropantoate + (6S)-5,6,7,8-tetrahydrofolate</text>
        <dbReference type="Rhea" id="RHEA:11824"/>
        <dbReference type="ChEBI" id="CHEBI:11561"/>
        <dbReference type="ChEBI" id="CHEBI:11851"/>
        <dbReference type="ChEBI" id="CHEBI:15377"/>
        <dbReference type="ChEBI" id="CHEBI:15636"/>
        <dbReference type="ChEBI" id="CHEBI:57453"/>
        <dbReference type="EC" id="2.1.2.11"/>
    </reaction>
</comment>
<feature type="binding site" evidence="9 11">
    <location>
        <position position="106"/>
    </location>
    <ligand>
        <name>3-methyl-2-oxobutanoate</name>
        <dbReference type="ChEBI" id="CHEBI:11851"/>
    </ligand>
</feature>
<feature type="region of interest" description="Disordered" evidence="13">
    <location>
        <begin position="1"/>
        <end position="22"/>
    </location>
</feature>
<dbReference type="PANTHER" id="PTHR20881:SF0">
    <property type="entry name" value="3-METHYL-2-OXOBUTANOATE HYDROXYMETHYLTRANSFERASE"/>
    <property type="match status" value="1"/>
</dbReference>
<dbReference type="PANTHER" id="PTHR20881">
    <property type="entry name" value="3-METHYL-2-OXOBUTANOATE HYDROXYMETHYLTRANSFERASE"/>
    <property type="match status" value="1"/>
</dbReference>
<evidence type="ECO:0000256" key="11">
    <source>
        <dbReference type="PIRSR" id="PIRSR000388-2"/>
    </source>
</evidence>
<dbReference type="CDD" id="cd06557">
    <property type="entry name" value="KPHMT-like"/>
    <property type="match status" value="1"/>
</dbReference>
<dbReference type="GO" id="GO:0003864">
    <property type="term" value="F:3-methyl-2-oxobutanoate hydroxymethyltransferase activity"/>
    <property type="evidence" value="ECO:0007669"/>
    <property type="project" value="UniProtKB-UniRule"/>
</dbReference>
<organism evidence="14 15">
    <name type="scientific">Bordetella genomosp. 12</name>
    <dbReference type="NCBI Taxonomy" id="463035"/>
    <lineage>
        <taxon>Bacteria</taxon>
        <taxon>Pseudomonadati</taxon>
        <taxon>Pseudomonadota</taxon>
        <taxon>Betaproteobacteria</taxon>
        <taxon>Burkholderiales</taxon>
        <taxon>Alcaligenaceae</taxon>
        <taxon>Bordetella</taxon>
    </lineage>
</organism>
<dbReference type="InterPro" id="IPR015813">
    <property type="entry name" value="Pyrv/PenolPyrv_kinase-like_dom"/>
</dbReference>
<feature type="active site" description="Proton acceptor" evidence="9 10">
    <location>
        <position position="204"/>
    </location>
</feature>
<evidence type="ECO:0000256" key="12">
    <source>
        <dbReference type="PIRSR" id="PIRSR000388-3"/>
    </source>
</evidence>
<evidence type="ECO:0000256" key="8">
    <source>
        <dbReference type="ARBA" id="ARBA00056497"/>
    </source>
</evidence>
<dbReference type="EC" id="2.1.2.11" evidence="9"/>
<dbReference type="Gene3D" id="3.20.20.60">
    <property type="entry name" value="Phosphoenolpyruvate-binding domains"/>
    <property type="match status" value="1"/>
</dbReference>
<dbReference type="GO" id="GO:0032259">
    <property type="term" value="P:methylation"/>
    <property type="evidence" value="ECO:0007669"/>
    <property type="project" value="UniProtKB-KW"/>
</dbReference>
<keyword evidence="9" id="KW-0963">Cytoplasm</keyword>
<evidence type="ECO:0000256" key="6">
    <source>
        <dbReference type="ARBA" id="ARBA00022723"/>
    </source>
</evidence>
<accession>A0A261VSX7</accession>
<dbReference type="RefSeq" id="WP_094809690.1">
    <property type="nucleotide sequence ID" value="NZ_NEVU01000001.1"/>
</dbReference>
<evidence type="ECO:0000256" key="13">
    <source>
        <dbReference type="SAM" id="MobiDB-lite"/>
    </source>
</evidence>
<dbReference type="OrthoDB" id="9781789at2"/>
<evidence type="ECO:0000256" key="9">
    <source>
        <dbReference type="HAMAP-Rule" id="MF_00156"/>
    </source>
</evidence>
<feature type="binding site" evidence="9 12">
    <location>
        <position position="106"/>
    </location>
    <ligand>
        <name>Mg(2+)</name>
        <dbReference type="ChEBI" id="CHEBI:18420"/>
    </ligand>
</feature>
<dbReference type="Proteomes" id="UP000216429">
    <property type="component" value="Unassembled WGS sequence"/>
</dbReference>
<feature type="binding site" evidence="9 11">
    <location>
        <begin position="63"/>
        <end position="64"/>
    </location>
    <ligand>
        <name>3-methyl-2-oxobutanoate</name>
        <dbReference type="ChEBI" id="CHEBI:11851"/>
    </ligand>
</feature>
<evidence type="ECO:0000256" key="1">
    <source>
        <dbReference type="ARBA" id="ARBA00005033"/>
    </source>
</evidence>
<comment type="caution">
    <text evidence="14">The sequence shown here is derived from an EMBL/GenBank/DDBJ whole genome shotgun (WGS) entry which is preliminary data.</text>
</comment>
<comment type="pathway">
    <text evidence="1 9">Cofactor biosynthesis; (R)-pantothenate biosynthesis; (R)-pantoate from 3-methyl-2-oxobutanoate: step 1/2.</text>
</comment>
<keyword evidence="4 9" id="KW-0566">Pantothenate biosynthesis</keyword>
<dbReference type="GO" id="GO:0005737">
    <property type="term" value="C:cytoplasm"/>
    <property type="evidence" value="ECO:0007669"/>
    <property type="project" value="UniProtKB-SubCell"/>
</dbReference>
<dbReference type="InterPro" id="IPR040442">
    <property type="entry name" value="Pyrv_kinase-like_dom_sf"/>
</dbReference>
<comment type="subunit">
    <text evidence="3 9">Homodecamer; pentamer of dimers.</text>
</comment>
<dbReference type="SUPFAM" id="SSF51621">
    <property type="entry name" value="Phosphoenolpyruvate/pyruvate domain"/>
    <property type="match status" value="1"/>
</dbReference>
<name>A0A261VSX7_9BORD</name>
<sequence>MASSAPQHSPAPYGGASPVRKVTPRRLQEMREAGEKIVMLTAYDAVFAGLAGQAGVDVVLVGDSLGMVCQGGDSTVPVTMDDMVYHTQGVARGLAAADAASLLLSDLPFGSYHGGQDEAMRNAVRLMQAGAHMVKLEGGGWTAPLVRFLVERGVPVCAHLGLTPQTVHALSGYRVQGRDDAGAALLERHARELADAGATLLVLEMVPAALSSRITQALPACHTIGIGAGRGTAGQVLVMHDMLGASLGKTPRFVKNFLAGSGGVREAFAAYAQAVRQGSFPDDALHAW</sequence>
<feature type="binding site" evidence="9 12">
    <location>
        <position position="63"/>
    </location>
    <ligand>
        <name>Mg(2+)</name>
        <dbReference type="ChEBI" id="CHEBI:18420"/>
    </ligand>
</feature>
<dbReference type="EMBL" id="NEVU01000001">
    <property type="protein sequence ID" value="OZI77214.1"/>
    <property type="molecule type" value="Genomic_DNA"/>
</dbReference>
<proteinExistence type="inferred from homology"/>
<evidence type="ECO:0000256" key="2">
    <source>
        <dbReference type="ARBA" id="ARBA00008676"/>
    </source>
</evidence>
<evidence type="ECO:0000313" key="15">
    <source>
        <dbReference type="Proteomes" id="UP000216429"/>
    </source>
</evidence>
<comment type="subcellular location">
    <subcellularLocation>
        <location evidence="9">Cytoplasm</location>
    </subcellularLocation>
</comment>
<keyword evidence="15" id="KW-1185">Reference proteome</keyword>
<comment type="similarity">
    <text evidence="2 9">Belongs to the PanB family.</text>
</comment>
<comment type="cofactor">
    <cofactor evidence="9 12">
        <name>Mg(2+)</name>
        <dbReference type="ChEBI" id="CHEBI:18420"/>
    </cofactor>
    <text evidence="9 12">Binds 1 Mg(2+) ion per subunit.</text>
</comment>
<dbReference type="HAMAP" id="MF_00156">
    <property type="entry name" value="PanB"/>
    <property type="match status" value="1"/>
</dbReference>
<keyword evidence="6 9" id="KW-0479">Metal-binding</keyword>
<feature type="binding site" evidence="9 12">
    <location>
        <position position="137"/>
    </location>
    <ligand>
        <name>Mg(2+)</name>
        <dbReference type="ChEBI" id="CHEBI:18420"/>
    </ligand>
</feature>
<keyword evidence="14" id="KW-0489">Methyltransferase</keyword>
<dbReference type="Pfam" id="PF02548">
    <property type="entry name" value="Pantoate_transf"/>
    <property type="match status" value="1"/>
</dbReference>
<evidence type="ECO:0000313" key="14">
    <source>
        <dbReference type="EMBL" id="OZI77214.1"/>
    </source>
</evidence>
<evidence type="ECO:0000256" key="3">
    <source>
        <dbReference type="ARBA" id="ARBA00011424"/>
    </source>
</evidence>
<reference evidence="15" key="1">
    <citation type="submission" date="2017-05" db="EMBL/GenBank/DDBJ databases">
        <title>Complete and WGS of Bordetella genogroups.</title>
        <authorList>
            <person name="Spilker T."/>
            <person name="Lipuma J."/>
        </authorList>
    </citation>
    <scope>NUCLEOTIDE SEQUENCE [LARGE SCALE GENOMIC DNA]</scope>
    <source>
        <strain evidence="15">AU6712</strain>
    </source>
</reference>
<protein>
    <recommendedName>
        <fullName evidence="9">3-methyl-2-oxobutanoate hydroxymethyltransferase</fullName>
        <ecNumber evidence="9">2.1.2.11</ecNumber>
    </recommendedName>
    <alternativeName>
        <fullName evidence="9">Ketopantoate hydroxymethyltransferase</fullName>
        <shortName evidence="9">KPHMT</shortName>
    </alternativeName>
</protein>
<evidence type="ECO:0000256" key="10">
    <source>
        <dbReference type="PIRSR" id="PIRSR000388-1"/>
    </source>
</evidence>
<evidence type="ECO:0000256" key="4">
    <source>
        <dbReference type="ARBA" id="ARBA00022655"/>
    </source>
</evidence>
<feature type="binding site" evidence="9 11">
    <location>
        <position position="135"/>
    </location>
    <ligand>
        <name>3-methyl-2-oxobutanoate</name>
        <dbReference type="ChEBI" id="CHEBI:11851"/>
    </ligand>
</feature>
<dbReference type="FunFam" id="3.20.20.60:FF:000003">
    <property type="entry name" value="3-methyl-2-oxobutanoate hydroxymethyltransferase"/>
    <property type="match status" value="1"/>
</dbReference>
<keyword evidence="7 9" id="KW-0460">Magnesium</keyword>
<gene>
    <name evidence="9" type="primary">panB</name>
    <name evidence="14" type="ORF">CAL22_01275</name>
</gene>
<dbReference type="AlphaFoldDB" id="A0A261VSX7"/>
<dbReference type="InterPro" id="IPR003700">
    <property type="entry name" value="Pantoate_hydroxy_MeTrfase"/>
</dbReference>